<dbReference type="Pfam" id="PF00679">
    <property type="entry name" value="EFG_C"/>
    <property type="match status" value="2"/>
</dbReference>
<evidence type="ECO:0000256" key="12">
    <source>
        <dbReference type="PROSITE-ProRule" id="PRU10141"/>
    </source>
</evidence>
<dbReference type="Pfam" id="PF00009">
    <property type="entry name" value="GTP_EFTU"/>
    <property type="match status" value="2"/>
</dbReference>
<dbReference type="InterPro" id="IPR004041">
    <property type="entry name" value="NAF_dom"/>
</dbReference>
<feature type="binding site" evidence="12">
    <location>
        <position position="82"/>
    </location>
    <ligand>
        <name>ATP</name>
        <dbReference type="ChEBI" id="CHEBI:30616"/>
    </ligand>
</feature>
<dbReference type="InterPro" id="IPR027417">
    <property type="entry name" value="P-loop_NTPase"/>
</dbReference>
<comment type="subcellular location">
    <subcellularLocation>
        <location evidence="2">Cytoplasm</location>
    </subcellularLocation>
</comment>
<dbReference type="InterPro" id="IPR011009">
    <property type="entry name" value="Kinase-like_dom_sf"/>
</dbReference>
<dbReference type="PROSITE" id="PS51722">
    <property type="entry name" value="G_TR_2"/>
    <property type="match status" value="2"/>
</dbReference>
<dbReference type="Gene3D" id="3.30.200.20">
    <property type="entry name" value="Phosphorylase Kinase, domain 1"/>
    <property type="match status" value="1"/>
</dbReference>
<evidence type="ECO:0000256" key="11">
    <source>
        <dbReference type="ARBA" id="ARBA00048679"/>
    </source>
</evidence>
<evidence type="ECO:0000256" key="10">
    <source>
        <dbReference type="ARBA" id="ARBA00047899"/>
    </source>
</evidence>
<dbReference type="InterPro" id="IPR000719">
    <property type="entry name" value="Prot_kinase_dom"/>
</dbReference>
<dbReference type="InterPro" id="IPR018451">
    <property type="entry name" value="NAF/FISL_domain"/>
</dbReference>
<name>A0ABQ8CH89_BRANA</name>
<dbReference type="PROSITE" id="PS00301">
    <property type="entry name" value="G_TR_1"/>
    <property type="match status" value="2"/>
</dbReference>
<evidence type="ECO:0000259" key="16">
    <source>
        <dbReference type="PROSITE" id="PS51722"/>
    </source>
</evidence>
<evidence type="ECO:0000256" key="2">
    <source>
        <dbReference type="ARBA" id="ARBA00004496"/>
    </source>
</evidence>
<dbReference type="Pfam" id="PF00069">
    <property type="entry name" value="Pkinase"/>
    <property type="match status" value="2"/>
</dbReference>
<dbReference type="SUPFAM" id="SSF50447">
    <property type="entry name" value="Translation proteins"/>
    <property type="match status" value="2"/>
</dbReference>
<organism evidence="17 18">
    <name type="scientific">Brassica napus</name>
    <name type="common">Rape</name>
    <dbReference type="NCBI Taxonomy" id="3708"/>
    <lineage>
        <taxon>Eukaryota</taxon>
        <taxon>Viridiplantae</taxon>
        <taxon>Streptophyta</taxon>
        <taxon>Embryophyta</taxon>
        <taxon>Tracheophyta</taxon>
        <taxon>Spermatophyta</taxon>
        <taxon>Magnoliopsida</taxon>
        <taxon>eudicotyledons</taxon>
        <taxon>Gunneridae</taxon>
        <taxon>Pentapetalae</taxon>
        <taxon>rosids</taxon>
        <taxon>malvids</taxon>
        <taxon>Brassicales</taxon>
        <taxon>Brassicaceae</taxon>
        <taxon>Brassiceae</taxon>
        <taxon>Brassica</taxon>
    </lineage>
</organism>
<dbReference type="Pfam" id="PF03822">
    <property type="entry name" value="NAF"/>
    <property type="match status" value="1"/>
</dbReference>
<keyword evidence="9" id="KW-0342">GTP-binding</keyword>
<evidence type="ECO:0000256" key="8">
    <source>
        <dbReference type="ARBA" id="ARBA00022917"/>
    </source>
</evidence>
<evidence type="ECO:0000256" key="6">
    <source>
        <dbReference type="ARBA" id="ARBA00022777"/>
    </source>
</evidence>
<dbReference type="InterPro" id="IPR035647">
    <property type="entry name" value="EFG_III/V"/>
</dbReference>
<dbReference type="InterPro" id="IPR009000">
    <property type="entry name" value="Transl_B-barrel_sf"/>
</dbReference>
<dbReference type="PROSITE" id="PS50011">
    <property type="entry name" value="PROTEIN_KINASE_DOM"/>
    <property type="match status" value="1"/>
</dbReference>
<keyword evidence="6" id="KW-0418">Kinase</keyword>
<dbReference type="SMART" id="SM00220">
    <property type="entry name" value="S_TKc"/>
    <property type="match status" value="1"/>
</dbReference>
<dbReference type="InterPro" id="IPR014721">
    <property type="entry name" value="Ribsml_uS5_D2-typ_fold_subgr"/>
</dbReference>
<dbReference type="CDD" id="cd12195">
    <property type="entry name" value="CIPK_C"/>
    <property type="match status" value="1"/>
</dbReference>
<reference evidence="17 18" key="1">
    <citation type="submission" date="2021-05" db="EMBL/GenBank/DDBJ databases">
        <title>Genome Assembly of Synthetic Allotetraploid Brassica napus Reveals Homoeologous Exchanges between Subgenomes.</title>
        <authorList>
            <person name="Davis J.T."/>
        </authorList>
    </citation>
    <scope>NUCLEOTIDE SEQUENCE [LARGE SCALE GENOMIC DNA]</scope>
    <source>
        <strain evidence="18">cv. Da-Ae</strain>
        <tissue evidence="17">Seedling</tissue>
    </source>
</reference>
<feature type="region of interest" description="Disordered" evidence="13">
    <location>
        <begin position="19"/>
        <end position="47"/>
    </location>
</feature>
<dbReference type="PANTHER" id="PTHR42908:SF42">
    <property type="entry name" value="ELONGATION FACTOR 2-RELATED"/>
    <property type="match status" value="1"/>
</dbReference>
<dbReference type="SUPFAM" id="SSF54980">
    <property type="entry name" value="EF-G C-terminal domain-like"/>
    <property type="match status" value="4"/>
</dbReference>
<comment type="catalytic activity">
    <reaction evidence="11">
        <text>L-seryl-[protein] + ATP = O-phospho-L-seryl-[protein] + ADP + H(+)</text>
        <dbReference type="Rhea" id="RHEA:17989"/>
        <dbReference type="Rhea" id="RHEA-COMP:9863"/>
        <dbReference type="Rhea" id="RHEA-COMP:11604"/>
        <dbReference type="ChEBI" id="CHEBI:15378"/>
        <dbReference type="ChEBI" id="CHEBI:29999"/>
        <dbReference type="ChEBI" id="CHEBI:30616"/>
        <dbReference type="ChEBI" id="CHEBI:83421"/>
        <dbReference type="ChEBI" id="CHEBI:456216"/>
        <dbReference type="EC" id="2.7.11.1"/>
    </reaction>
</comment>
<comment type="similarity">
    <text evidence="3">Belongs to the protein kinase superfamily. CAMK Ser/Thr protein kinase family. SNF1 subfamily.</text>
</comment>
<dbReference type="PRINTS" id="PR00315">
    <property type="entry name" value="ELONGATNFCT"/>
</dbReference>
<dbReference type="InterPro" id="IPR008271">
    <property type="entry name" value="Ser/Thr_kinase_AS"/>
</dbReference>
<gene>
    <name evidence="17" type="ORF">HID58_030354</name>
</gene>
<dbReference type="CDD" id="cd01885">
    <property type="entry name" value="EF2"/>
    <property type="match status" value="2"/>
</dbReference>
<dbReference type="PROSITE" id="PS00108">
    <property type="entry name" value="PROTEIN_KINASE_ST"/>
    <property type="match status" value="1"/>
</dbReference>
<evidence type="ECO:0000256" key="1">
    <source>
        <dbReference type="ARBA" id="ARBA00001936"/>
    </source>
</evidence>
<evidence type="ECO:0008006" key="19">
    <source>
        <dbReference type="Google" id="ProtNLM"/>
    </source>
</evidence>
<dbReference type="InterPro" id="IPR000640">
    <property type="entry name" value="EFG_V-like"/>
</dbReference>
<dbReference type="Gene3D" id="3.30.70.870">
    <property type="entry name" value="Elongation Factor G (Translational Gtpase), domain 3"/>
    <property type="match status" value="2"/>
</dbReference>
<evidence type="ECO:0000256" key="5">
    <source>
        <dbReference type="ARBA" id="ARBA00022741"/>
    </source>
</evidence>
<dbReference type="CDD" id="cd16268">
    <property type="entry name" value="EF2_II"/>
    <property type="match status" value="2"/>
</dbReference>
<keyword evidence="8" id="KW-0648">Protein biosynthesis</keyword>
<dbReference type="Pfam" id="PF03144">
    <property type="entry name" value="GTP_EFTU_D2"/>
    <property type="match status" value="2"/>
</dbReference>
<feature type="domain" description="Tr-type G" evidence="16">
    <location>
        <begin position="1251"/>
        <end position="1487"/>
    </location>
</feature>
<dbReference type="Gene3D" id="3.40.50.300">
    <property type="entry name" value="P-loop containing nucleotide triphosphate hydrolases"/>
    <property type="match status" value="2"/>
</dbReference>
<evidence type="ECO:0000313" key="17">
    <source>
        <dbReference type="EMBL" id="KAH0915908.1"/>
    </source>
</evidence>
<feature type="domain" description="Protein kinase" evidence="14">
    <location>
        <begin position="53"/>
        <end position="284"/>
    </location>
</feature>
<dbReference type="EMBL" id="JAGKQM010000008">
    <property type="protein sequence ID" value="KAH0915908.1"/>
    <property type="molecule type" value="Genomic_DNA"/>
</dbReference>
<dbReference type="CDD" id="cd04096">
    <property type="entry name" value="eEF2_snRNP_like_C"/>
    <property type="match status" value="2"/>
</dbReference>
<evidence type="ECO:0000256" key="7">
    <source>
        <dbReference type="ARBA" id="ARBA00022840"/>
    </source>
</evidence>
<dbReference type="Gene3D" id="3.30.70.240">
    <property type="match status" value="2"/>
</dbReference>
<dbReference type="InterPro" id="IPR020568">
    <property type="entry name" value="Ribosomal_Su5_D2-typ_SF"/>
</dbReference>
<keyword evidence="18" id="KW-1185">Reference proteome</keyword>
<dbReference type="SMART" id="SM00838">
    <property type="entry name" value="EFG_C"/>
    <property type="match status" value="2"/>
</dbReference>
<keyword evidence="4" id="KW-0808">Transferase</keyword>
<feature type="compositionally biased region" description="Low complexity" evidence="13">
    <location>
        <begin position="20"/>
        <end position="47"/>
    </location>
</feature>
<evidence type="ECO:0000256" key="13">
    <source>
        <dbReference type="SAM" id="MobiDB-lite"/>
    </source>
</evidence>
<dbReference type="SUPFAM" id="SSF54211">
    <property type="entry name" value="Ribosomal protein S5 domain 2-like"/>
    <property type="match status" value="2"/>
</dbReference>
<protein>
    <recommendedName>
        <fullName evidence="19">Elongation factor 2</fullName>
    </recommendedName>
</protein>
<dbReference type="InterPro" id="IPR004161">
    <property type="entry name" value="EFTu-like_2"/>
</dbReference>
<dbReference type="CDD" id="cd01681">
    <property type="entry name" value="aeEF2_snRNP_like_IV"/>
    <property type="match status" value="2"/>
</dbReference>
<dbReference type="PROSITE" id="PS50816">
    <property type="entry name" value="NAF"/>
    <property type="match status" value="1"/>
</dbReference>
<dbReference type="SUPFAM" id="SSF52540">
    <property type="entry name" value="P-loop containing nucleoside triphosphate hydrolases"/>
    <property type="match status" value="2"/>
</dbReference>
<dbReference type="NCBIfam" id="TIGR00231">
    <property type="entry name" value="small_GTP"/>
    <property type="match status" value="2"/>
</dbReference>
<dbReference type="SUPFAM" id="SSF56112">
    <property type="entry name" value="Protein kinase-like (PK-like)"/>
    <property type="match status" value="1"/>
</dbReference>
<feature type="domain" description="NAF" evidence="15">
    <location>
        <begin position="326"/>
        <end position="350"/>
    </location>
</feature>
<comment type="caution">
    <text evidence="17">The sequence shown here is derived from an EMBL/GenBank/DDBJ whole genome shotgun (WGS) entry which is preliminary data.</text>
</comment>
<dbReference type="Gene3D" id="3.30.230.10">
    <property type="match status" value="2"/>
</dbReference>
<keyword evidence="7 12" id="KW-0067">ATP-binding</keyword>
<evidence type="ECO:0000256" key="4">
    <source>
        <dbReference type="ARBA" id="ARBA00022679"/>
    </source>
</evidence>
<dbReference type="InterPro" id="IPR000795">
    <property type="entry name" value="T_Tr_GTP-bd_dom"/>
</dbReference>
<accession>A0ABQ8CH89</accession>
<evidence type="ECO:0000256" key="3">
    <source>
        <dbReference type="ARBA" id="ARBA00006234"/>
    </source>
</evidence>
<evidence type="ECO:0000259" key="15">
    <source>
        <dbReference type="PROSITE" id="PS50816"/>
    </source>
</evidence>
<sequence length="2040" mass="226991">MLRLRIFFVRSEYSPAYEMASRATPSRSGPSGSSSGSSSSSSSSVSRTRVGKYELGTTLGEGTFAKVKFARNVVNGENVAIKIIDKEKVMRNKMIAQIKREISTMKLIKHPNVIRMLEASKGRLKEDGARNYFHQLINAVDYCHSRGVYHRDLKPENLLLDANGTLKVSDFGLSALPQQVREDGLLHTTCGTPNYVAPEVINNKGYDGAKADLWSCGVILFVLMAGYLPFEDSNLASLYKKIFKAEFTCPHWFSASAKKLIKRILDPNPATRITFAEVIENEWFNKGYKAPKYENANVSLDDVDAIFDESGESQNLVVERREEGLRTPVTMNAFELISTSKGLNLGSLFEKQMGLVKRKTQFTSKCPANEIVTKIEAAAAPMGFDVKKNNYKIKLVGEKSGRKGQLAVTTEVFQVAPSLYMVEMRKSGGDTLEFHKFYKNLTTGLKDIVWKTIDEEKEEGTQGGAVVKFTADELRRIMDYKHNIRNMSVIAHVDHGKSTLTDSLVAAAGIIAQEVAGDVRMTDTRADEAERGITIKSTGISLYYEMTDASLKSFTGARDGNEYLINLIDSPGHVDFSSEVTAALRITDGALVVVDCIEGVCVQTETVLRQALGERIRPVLTVNKMDRCFLELQVDGEEAYQTFQRVIENANVIMATYEDPLLGDVQVYPEKGTVAFSAGLHGWAFTLTNFAKMYASKFGVDETKMMERLWGENFFDPATRKWSSKNTGSATCKRGFVQFCYEPIKQIIATCMNDQKDKLWPMLQKLGVQMKSDEKELMGKPLMKRVMQTWLPASTALLEMMIFHLPSPHTAQRYRVENLYEDKGRFFAFGRVFSGKVSTGMKVRIMGPNFVPGEKKDLYVKSVQRTVIWMGKRQETVEDVPCGNTVAMVGLDQFITKNATLTNEKEVDAHPIRAMKFSVSPVVRVAVQCKVASDLPKLVEGLKRLAKSDPMVVCTMEESGEHIVAGAGELHLEICLKDLQDDFMGGAEIVKSDPVVSFRETVLERSVRTVMSKSPNKHNRLYMEARPLEDGLAEAIDEGRIGPRDDPKIRSKILAEEFGWDKDLAKKIWAFGPETTGPNMVVDMCKGVQYLNEIKDSVVAGFQWASKEGPLCDENMRGICFEVCDVVLHSDAIHRGGGQVIPTARRVIYASQITAKPRLLEPVYMVEIQAPEGALGGIYSVLNQKRGHVFEEMQRPGTPLYNIKAYLPVVESFGFSSQLRAATSGQAFPQCVFDHWEMMSSDPLEAGSQASTLTKLVGEKSGRKGKSTLTDSLVAAAGIIAQEVAGDVRMTDTRADEAERGITIKSTGISLYYEMTDASLKSFTGARDGNEYLINLIDSPGHVDFSSEVTAALRITDGALVVVDCIEGVCVQTETVLRQALGERIRPVLTVNKMDRCFLELQVDGEEAYQTFQRVIENANVIMATYEDPLLGDVQVYPEKGTVAFSAGLHGWAFTLTNFAKMYASKFGVDETKMMERLWGENFFDPATRKWSSKNTGSATCKRGFVQFCYEPIKQIIATCMNDQKDKLWPMLQKLGVQMKSDEKDLMGKPLMKRVMQTWLPASTALLEMMIFHLPSPHTAQRYRVENLFFAFGRVFSGKVSTGMKVRIMGPNFVPGEKKDLYVKSVQRTVIWMGKRQETVEDVPCGNTVAMVGLDQFITKNATLTNEKEVDAHPIRAMKFSVSPVVRVAVQCKVASDLPKLVEGLKRLAKSDPMVVCTMEESGEHIVAGAGELHLEICLKDLQDDFMGGAEIVKSDPVVSFRETVLERSVRTVMSKSPNKHNRLYMEARPLEDGLAEAIDEGRIGPRDDPKIRSKILAEEFGWDKDLAKKIWAFGPETTGPNMVVDMCKGVQYLNEIKDSVVAGFQWASKEGPLCDENMRGICFEVCDVVLHSDAIHRGGGQVIPTARRVIYASQITAKPRLLEPVYMVEIQAPEGALGGIYSVLNQKRGHVFEEMQRPGTPLYNIKAYLPVVESFGFSSQLRAATSGQAFPQCVFDHWEMMSSDPLEAGSQASTLVTDIRKRKGMKEQMTPLSDFEDKL</sequence>
<dbReference type="InterPro" id="IPR031157">
    <property type="entry name" value="G_TR_CS"/>
</dbReference>
<comment type="cofactor">
    <cofactor evidence="1">
        <name>Mn(2+)</name>
        <dbReference type="ChEBI" id="CHEBI:29035"/>
    </cofactor>
</comment>
<dbReference type="InterPro" id="IPR017441">
    <property type="entry name" value="Protein_kinase_ATP_BS"/>
</dbReference>
<keyword evidence="5 12" id="KW-0547">Nucleotide-binding</keyword>
<proteinExistence type="inferred from homology"/>
<dbReference type="PANTHER" id="PTHR42908">
    <property type="entry name" value="TRANSLATION ELONGATION FACTOR-RELATED"/>
    <property type="match status" value="1"/>
</dbReference>
<evidence type="ECO:0000256" key="9">
    <source>
        <dbReference type="ARBA" id="ARBA00023134"/>
    </source>
</evidence>
<evidence type="ECO:0000313" key="18">
    <source>
        <dbReference type="Proteomes" id="UP000824890"/>
    </source>
</evidence>
<dbReference type="Gene3D" id="2.40.30.10">
    <property type="entry name" value="Translation factors"/>
    <property type="match status" value="2"/>
</dbReference>
<dbReference type="InterPro" id="IPR005517">
    <property type="entry name" value="Transl_elong_EFG/EF2_IV"/>
</dbReference>
<dbReference type="PROSITE" id="PS00107">
    <property type="entry name" value="PROTEIN_KINASE_ATP"/>
    <property type="match status" value="1"/>
</dbReference>
<evidence type="ECO:0000259" key="14">
    <source>
        <dbReference type="PROSITE" id="PS50011"/>
    </source>
</evidence>
<dbReference type="Pfam" id="PF14492">
    <property type="entry name" value="EFG_III"/>
    <property type="match status" value="2"/>
</dbReference>
<dbReference type="Proteomes" id="UP000824890">
    <property type="component" value="Unassembled WGS sequence"/>
</dbReference>
<dbReference type="InterPro" id="IPR005225">
    <property type="entry name" value="Small_GTP-bd"/>
</dbReference>
<feature type="domain" description="Tr-type G" evidence="16">
    <location>
        <begin position="482"/>
        <end position="718"/>
    </location>
</feature>
<dbReference type="InterPro" id="IPR041095">
    <property type="entry name" value="EFG_II"/>
</dbReference>
<comment type="catalytic activity">
    <reaction evidence="10">
        <text>L-threonyl-[protein] + ATP = O-phospho-L-threonyl-[protein] + ADP + H(+)</text>
        <dbReference type="Rhea" id="RHEA:46608"/>
        <dbReference type="Rhea" id="RHEA-COMP:11060"/>
        <dbReference type="Rhea" id="RHEA-COMP:11605"/>
        <dbReference type="ChEBI" id="CHEBI:15378"/>
        <dbReference type="ChEBI" id="CHEBI:30013"/>
        <dbReference type="ChEBI" id="CHEBI:30616"/>
        <dbReference type="ChEBI" id="CHEBI:61977"/>
        <dbReference type="ChEBI" id="CHEBI:456216"/>
        <dbReference type="EC" id="2.7.11.1"/>
    </reaction>
</comment>
<dbReference type="SMART" id="SM00889">
    <property type="entry name" value="EFG_IV"/>
    <property type="match status" value="2"/>
</dbReference>
<dbReference type="Pfam" id="PF03764">
    <property type="entry name" value="EFG_IV"/>
    <property type="match status" value="2"/>
</dbReference>
<dbReference type="Gene3D" id="1.10.510.10">
    <property type="entry name" value="Transferase(Phosphotransferase) domain 1"/>
    <property type="match status" value="1"/>
</dbReference>
<dbReference type="Gene3D" id="3.30.310.80">
    <property type="entry name" value="Kinase associated domain 1, KA1"/>
    <property type="match status" value="1"/>
</dbReference>
<dbReference type="CDD" id="cd16261">
    <property type="entry name" value="EF2_snRNP_III"/>
    <property type="match status" value="2"/>
</dbReference>